<evidence type="ECO:0000313" key="2">
    <source>
        <dbReference type="Proteomes" id="UP000289734"/>
    </source>
</evidence>
<dbReference type="RefSeq" id="WP_129464270.1">
    <property type="nucleotide sequence ID" value="NZ_JACSXZ010000001.1"/>
</dbReference>
<sequence length="187" mass="21394">MKKIVLVFFISHLFLAFQCGTEEPCSAKIIVKFKPQLITIENFQPIYNVGDIIWFNSTLERIQNFENPNETIDLYSYPLDYAFGIQFIKSSIYNPEIFLCLNSTTTELSTGSLNETLGCNLFVYEKIGNELKCRIGVKLLEPGNYKMSVFDISTFRENGLNCNDTGLDINTTFSNTNQQEINFTVEN</sequence>
<organism evidence="1 2">
    <name type="scientific">Flavobacterium piscinae</name>
    <dbReference type="NCBI Taxonomy" id="2506424"/>
    <lineage>
        <taxon>Bacteria</taxon>
        <taxon>Pseudomonadati</taxon>
        <taxon>Bacteroidota</taxon>
        <taxon>Flavobacteriia</taxon>
        <taxon>Flavobacteriales</taxon>
        <taxon>Flavobacteriaceae</taxon>
        <taxon>Flavobacterium</taxon>
    </lineage>
</organism>
<reference evidence="2" key="1">
    <citation type="submission" date="2019-01" db="EMBL/GenBank/DDBJ databases">
        <title>Cytophagaceae bacterium strain CAR-16.</title>
        <authorList>
            <person name="Chen W.-M."/>
        </authorList>
    </citation>
    <scope>NUCLEOTIDE SEQUENCE [LARGE SCALE GENOMIC DNA]</scope>
    <source>
        <strain evidence="2">ICH-30</strain>
    </source>
</reference>
<comment type="caution">
    <text evidence="1">The sequence shown here is derived from an EMBL/GenBank/DDBJ whole genome shotgun (WGS) entry which is preliminary data.</text>
</comment>
<gene>
    <name evidence="1" type="ORF">EQG68_07890</name>
</gene>
<evidence type="ECO:0000313" key="1">
    <source>
        <dbReference type="EMBL" id="RXR32154.1"/>
    </source>
</evidence>
<protein>
    <submittedName>
        <fullName evidence="1">Uncharacterized protein</fullName>
    </submittedName>
</protein>
<keyword evidence="2" id="KW-1185">Reference proteome</keyword>
<proteinExistence type="predicted"/>
<dbReference type="OrthoDB" id="1358027at2"/>
<name>A0A4Q1KSZ4_9FLAO</name>
<dbReference type="Proteomes" id="UP000289734">
    <property type="component" value="Unassembled WGS sequence"/>
</dbReference>
<dbReference type="EMBL" id="SBKQ01000007">
    <property type="protein sequence ID" value="RXR32154.1"/>
    <property type="molecule type" value="Genomic_DNA"/>
</dbReference>
<dbReference type="AlphaFoldDB" id="A0A4Q1KSZ4"/>
<accession>A0A4Q1KSZ4</accession>